<protein>
    <submittedName>
        <fullName evidence="1">Uncharacterized protein</fullName>
    </submittedName>
</protein>
<evidence type="ECO:0000313" key="2">
    <source>
        <dbReference type="Proteomes" id="UP000309937"/>
    </source>
</evidence>
<organism evidence="1 2">
    <name type="scientific">Escherichia coli</name>
    <dbReference type="NCBI Taxonomy" id="562"/>
    <lineage>
        <taxon>Bacteria</taxon>
        <taxon>Pseudomonadati</taxon>
        <taxon>Pseudomonadota</taxon>
        <taxon>Gammaproteobacteria</taxon>
        <taxon>Enterobacterales</taxon>
        <taxon>Enterobacteriaceae</taxon>
        <taxon>Escherichia</taxon>
    </lineage>
</organism>
<gene>
    <name evidence="1" type="ORF">C9Z68_00070</name>
</gene>
<sequence>MVNLTTRCPQRGRNNPAILTAAPFRGLPQPEAHRRRCQWYTTKGGMTSPCAFALCPDFSGIYPFSKLFVPDSYPCPAHDHALSRVVSILNQ</sequence>
<dbReference type="Proteomes" id="UP000309937">
    <property type="component" value="Unassembled WGS sequence"/>
</dbReference>
<accession>A0A4T7UCN1</accession>
<proteinExistence type="predicted"/>
<dbReference type="AlphaFoldDB" id="A0A4T7UCN1"/>
<name>A0A4T7UCN1_ECOLX</name>
<dbReference type="EMBL" id="RRGJ01000001">
    <property type="protein sequence ID" value="TJQ18956.1"/>
    <property type="molecule type" value="Genomic_DNA"/>
</dbReference>
<comment type="caution">
    <text evidence="1">The sequence shown here is derived from an EMBL/GenBank/DDBJ whole genome shotgun (WGS) entry which is preliminary data.</text>
</comment>
<reference evidence="1 2" key="1">
    <citation type="submission" date="2018-12" db="EMBL/GenBank/DDBJ databases">
        <title>Food and Water Safety Consortium.</title>
        <authorList>
            <person name="Tyson S."/>
            <person name="Peterson C.-L."/>
            <person name="Olson A."/>
            <person name="Tyler S."/>
            <person name="Cabral J."/>
            <person name="Lynch T."/>
            <person name="Knox N."/>
            <person name="Van Domselaar G."/>
            <person name="Graham M."/>
        </authorList>
    </citation>
    <scope>NUCLEOTIDE SEQUENCE [LARGE SCALE GENOMIC DNA]</scope>
    <source>
        <strain evidence="1 2">FWSEC0118</strain>
    </source>
</reference>
<evidence type="ECO:0000313" key="1">
    <source>
        <dbReference type="EMBL" id="TJQ18956.1"/>
    </source>
</evidence>